<dbReference type="InterPro" id="IPR011330">
    <property type="entry name" value="Glyco_hydro/deAcase_b/a-brl"/>
</dbReference>
<dbReference type="InterPro" id="IPR018763">
    <property type="entry name" value="DUF2334"/>
</dbReference>
<dbReference type="SUPFAM" id="SSF88713">
    <property type="entry name" value="Glycoside hydrolase/deacetylase"/>
    <property type="match status" value="1"/>
</dbReference>
<dbReference type="RefSeq" id="WP_084573450.1">
    <property type="nucleotide sequence ID" value="NZ_ARXU01000005.1"/>
</dbReference>
<organism evidence="1 2">
    <name type="scientific">Alcanivorax jadensis T9</name>
    <dbReference type="NCBI Taxonomy" id="1177181"/>
    <lineage>
        <taxon>Bacteria</taxon>
        <taxon>Pseudomonadati</taxon>
        <taxon>Pseudomonadota</taxon>
        <taxon>Gammaproteobacteria</taxon>
        <taxon>Oceanospirillales</taxon>
        <taxon>Alcanivoracaceae</taxon>
        <taxon>Alcanivorax</taxon>
    </lineage>
</organism>
<accession>A0ABR4WD18</accession>
<protein>
    <recommendedName>
        <fullName evidence="3">Deacetylase</fullName>
    </recommendedName>
</protein>
<proteinExistence type="predicted"/>
<evidence type="ECO:0000313" key="2">
    <source>
        <dbReference type="Proteomes" id="UP000029443"/>
    </source>
</evidence>
<dbReference type="Proteomes" id="UP000029443">
    <property type="component" value="Unassembled WGS sequence"/>
</dbReference>
<evidence type="ECO:0008006" key="3">
    <source>
        <dbReference type="Google" id="ProtNLM"/>
    </source>
</evidence>
<reference evidence="1 2" key="1">
    <citation type="submission" date="2012-09" db="EMBL/GenBank/DDBJ databases">
        <title>Genome Sequence of alkane-degrading Bacterium Alcanivorax jadensis T9.</title>
        <authorList>
            <person name="Lai Q."/>
            <person name="Shao Z."/>
        </authorList>
    </citation>
    <scope>NUCLEOTIDE SEQUENCE [LARGE SCALE GENOMIC DNA]</scope>
    <source>
        <strain evidence="1 2">T9</strain>
    </source>
</reference>
<sequence>MPAALSDPLPAPRALISIHDVMPETREQVSQILALLPQGPQAITLLVVPGSNWQTADLDWLHQLQQQGYPLAGHGWLHRCEPPISLYHRLHSLLLSRRVAEHLSLSASGIEALMMQCHRWFSQQGLKTCDLYVPPAWAMGSISRAQLAAMPFRLFETLTGVFDARAQQMHPLPLAGFEADTLLREWFLRGVNHLNWRRACHTGQALRIGIHPHDLSLRLGHQVIPMSRAVSASLTYQDAASGCPVITPSG</sequence>
<dbReference type="CDD" id="cd11374">
    <property type="entry name" value="CE4_u10"/>
    <property type="match status" value="1"/>
</dbReference>
<dbReference type="Pfam" id="PF10096">
    <property type="entry name" value="DUF2334"/>
    <property type="match status" value="1"/>
</dbReference>
<comment type="caution">
    <text evidence="1">The sequence shown here is derived from an EMBL/GenBank/DDBJ whole genome shotgun (WGS) entry which is preliminary data.</text>
</comment>
<dbReference type="EMBL" id="ARXU01000005">
    <property type="protein sequence ID" value="KGD61333.1"/>
    <property type="molecule type" value="Genomic_DNA"/>
</dbReference>
<keyword evidence="2" id="KW-1185">Reference proteome</keyword>
<name>A0ABR4WD18_9GAMM</name>
<gene>
    <name evidence="1" type="ORF">T9A_01782</name>
</gene>
<evidence type="ECO:0000313" key="1">
    <source>
        <dbReference type="EMBL" id="KGD61333.1"/>
    </source>
</evidence>